<keyword evidence="7" id="KW-0325">Glycoprotein</keyword>
<evidence type="ECO:0000313" key="10">
    <source>
        <dbReference type="Proteomes" id="UP000694867"/>
    </source>
</evidence>
<evidence type="ECO:0000256" key="4">
    <source>
        <dbReference type="ARBA" id="ARBA00022692"/>
    </source>
</evidence>
<reference evidence="11" key="1">
    <citation type="submission" date="2025-08" db="UniProtKB">
        <authorList>
            <consortium name="RefSeq"/>
        </authorList>
    </citation>
    <scope>IDENTIFICATION</scope>
</reference>
<evidence type="ECO:0000256" key="5">
    <source>
        <dbReference type="ARBA" id="ARBA00022989"/>
    </source>
</evidence>
<keyword evidence="3" id="KW-1003">Cell membrane</keyword>
<dbReference type="KEGG" id="goe:100905888"/>
<dbReference type="FunFam" id="1.20.1640.10:FF:000013">
    <property type="entry name" value="PaTched Related family"/>
    <property type="match status" value="1"/>
</dbReference>
<proteinExistence type="inferred from homology"/>
<organism evidence="10 11">
    <name type="scientific">Galendromus occidentalis</name>
    <name type="common">western predatory mite</name>
    <dbReference type="NCBI Taxonomy" id="34638"/>
    <lineage>
        <taxon>Eukaryota</taxon>
        <taxon>Metazoa</taxon>
        <taxon>Ecdysozoa</taxon>
        <taxon>Arthropoda</taxon>
        <taxon>Chelicerata</taxon>
        <taxon>Arachnida</taxon>
        <taxon>Acari</taxon>
        <taxon>Parasitiformes</taxon>
        <taxon>Mesostigmata</taxon>
        <taxon>Gamasina</taxon>
        <taxon>Phytoseioidea</taxon>
        <taxon>Phytoseiidae</taxon>
        <taxon>Typhlodrominae</taxon>
        <taxon>Galendromus</taxon>
    </lineage>
</organism>
<evidence type="ECO:0000256" key="2">
    <source>
        <dbReference type="ARBA" id="ARBA00005585"/>
    </source>
</evidence>
<dbReference type="Gene3D" id="1.20.1640.10">
    <property type="entry name" value="Multidrug efflux transporter AcrB transmembrane domain"/>
    <property type="match status" value="2"/>
</dbReference>
<feature type="transmembrane region" description="Helical" evidence="8">
    <location>
        <begin position="787"/>
        <end position="806"/>
    </location>
</feature>
<evidence type="ECO:0000256" key="8">
    <source>
        <dbReference type="SAM" id="Phobius"/>
    </source>
</evidence>
<feature type="transmembrane region" description="Helical" evidence="8">
    <location>
        <begin position="745"/>
        <end position="767"/>
    </location>
</feature>
<dbReference type="PANTHER" id="PTHR10796:SF92">
    <property type="entry name" value="PATCHED-RELATED, ISOFORM A"/>
    <property type="match status" value="1"/>
</dbReference>
<evidence type="ECO:0000313" key="11">
    <source>
        <dbReference type="RefSeq" id="XP_028968741.1"/>
    </source>
</evidence>
<keyword evidence="4 8" id="KW-0812">Transmembrane</keyword>
<dbReference type="InterPro" id="IPR003392">
    <property type="entry name" value="PTHD_SSD"/>
</dbReference>
<accession>A0AAJ7SIM8</accession>
<keyword evidence="10" id="KW-1185">Reference proteome</keyword>
<dbReference type="AlphaFoldDB" id="A0AAJ7SIM8"/>
<comment type="similarity">
    <text evidence="2">Belongs to the patched family.</text>
</comment>
<evidence type="ECO:0000256" key="3">
    <source>
        <dbReference type="ARBA" id="ARBA00022475"/>
    </source>
</evidence>
<dbReference type="PROSITE" id="PS50156">
    <property type="entry name" value="SSD"/>
    <property type="match status" value="1"/>
</dbReference>
<dbReference type="GO" id="GO:0030659">
    <property type="term" value="C:cytoplasmic vesicle membrane"/>
    <property type="evidence" value="ECO:0007669"/>
    <property type="project" value="TreeGrafter"/>
</dbReference>
<dbReference type="SUPFAM" id="SSF82866">
    <property type="entry name" value="Multidrug efflux transporter AcrB transmembrane domain"/>
    <property type="match status" value="2"/>
</dbReference>
<feature type="transmembrane region" description="Helical" evidence="8">
    <location>
        <begin position="396"/>
        <end position="423"/>
    </location>
</feature>
<feature type="transmembrane region" description="Helical" evidence="8">
    <location>
        <begin position="296"/>
        <end position="321"/>
    </location>
</feature>
<sequence>MHLNRNSIEIYLSKLFYRFGYSIAENPATGILLSLISICILSSFAFYELEYLDDPEYLFAPTHSRSHLERQTVATLFPTNASNNFDVGRATKHEAFTRVIIEAKNNSVLTEDTWKDTLQLDQLIRSMMTTFNEKNYSYHSLCAKDNGKCFSNEFLRPLAGILPSLATGKRRLAYPLEILGDVYLPTGVVFGGVQLSVDGKTLVSAKALSLHYYLEADSLQSKYRAQQWENAFVELLSDMRLSTVNLYFFTSRSLASELERNTLSIAPLLTITLVIMVVFTMLCCCMMDSWAKTKPWIGLISCISVLLSVMAATGTLALLGIPFIGINLATPFLMLGIGLDDTFVMLAAWRHTEASNPVPERMAEMLSDAGVAITITSLTNVISFIIGAYSPFPSVFIFCVYTAICAAYTFVFQIVFLGGFIAICGRFEAQGLHGLLFHKIAPSPNSQVSARTLREHIHSYKSYRSSVEEQETNFFRDVYAKALALPPVKMMILVLFAVYLAGAIYGCTQLREGLDRAKLTLDVSYAKDFFQADDRYFKSFPYRVQVVFNRPLEYTTVEVAELVAIVNEFEASPFVNNRELSECWFRDGVNATRIKSSFRGLVSRLKLGKITEYLATRDMSNLRKDVRWANRSIVSSRCMIQARNVHTSNDEKAMMVALRNIADRHPAFNITVFNPMFVFFDQFLLVRSTTMQSVGVATVVMVVVALILIPSTWAVIWIALSIISIEAGVIGYMTLWGVNLDSISMINLIMCIGFSVDYSAHIAYAFLSGKATTADARLSETLGGLAVPVLQGALSTFLGILILAFTPSYIFLTFFKTICLVIVFGALHALVFLPVFLSLTFE</sequence>
<evidence type="ECO:0000256" key="6">
    <source>
        <dbReference type="ARBA" id="ARBA00023136"/>
    </source>
</evidence>
<dbReference type="RefSeq" id="XP_028968741.1">
    <property type="nucleotide sequence ID" value="XM_029112908.1"/>
</dbReference>
<feature type="transmembrane region" description="Helical" evidence="8">
    <location>
        <begin position="268"/>
        <end position="290"/>
    </location>
</feature>
<dbReference type="InterPro" id="IPR051697">
    <property type="entry name" value="Patched_domain-protein"/>
</dbReference>
<dbReference type="Proteomes" id="UP000694867">
    <property type="component" value="Unplaced"/>
</dbReference>
<dbReference type="InterPro" id="IPR000731">
    <property type="entry name" value="SSD"/>
</dbReference>
<dbReference type="PANTHER" id="PTHR10796">
    <property type="entry name" value="PATCHED-RELATED"/>
    <property type="match status" value="1"/>
</dbReference>
<keyword evidence="5 8" id="KW-1133">Transmembrane helix</keyword>
<feature type="transmembrane region" description="Helical" evidence="8">
    <location>
        <begin position="684"/>
        <end position="709"/>
    </location>
</feature>
<protein>
    <submittedName>
        <fullName evidence="11">Patched domain-containing protein 3</fullName>
    </submittedName>
</protein>
<feature type="transmembrane region" description="Helical" evidence="8">
    <location>
        <begin position="818"/>
        <end position="841"/>
    </location>
</feature>
<comment type="subcellular location">
    <subcellularLocation>
        <location evidence="1">Cell membrane</location>
        <topology evidence="1">Multi-pass membrane protein</topology>
    </subcellularLocation>
</comment>
<dbReference type="GO" id="GO:0005886">
    <property type="term" value="C:plasma membrane"/>
    <property type="evidence" value="ECO:0007669"/>
    <property type="project" value="UniProtKB-SubCell"/>
</dbReference>
<evidence type="ECO:0000259" key="9">
    <source>
        <dbReference type="PROSITE" id="PS50156"/>
    </source>
</evidence>
<gene>
    <name evidence="11" type="primary">LOC100905888</name>
</gene>
<feature type="transmembrane region" description="Helical" evidence="8">
    <location>
        <begin position="369"/>
        <end position="389"/>
    </location>
</feature>
<feature type="transmembrane region" description="Helical" evidence="8">
    <location>
        <begin position="715"/>
        <end position="738"/>
    </location>
</feature>
<feature type="transmembrane region" description="Helical" evidence="8">
    <location>
        <begin position="490"/>
        <end position="508"/>
    </location>
</feature>
<keyword evidence="6 8" id="KW-0472">Membrane</keyword>
<evidence type="ECO:0000256" key="7">
    <source>
        <dbReference type="ARBA" id="ARBA00023180"/>
    </source>
</evidence>
<name>A0AAJ7SIM8_9ACAR</name>
<dbReference type="Pfam" id="PF02460">
    <property type="entry name" value="Patched"/>
    <property type="match status" value="1"/>
</dbReference>
<dbReference type="GeneID" id="100905888"/>
<feature type="domain" description="SSD" evidence="9">
    <location>
        <begin position="265"/>
        <end position="423"/>
    </location>
</feature>
<evidence type="ECO:0000256" key="1">
    <source>
        <dbReference type="ARBA" id="ARBA00004651"/>
    </source>
</evidence>